<sequence>MKKNIQIISFILFISMNLWAKEVPVEMAETAAKNFYSSRMNHNLGEFKIRDIHRLLHQDRLMIYAFDIEQNGFVLIAGDDRVYPVIGYSFESGYSTENIPLQLAGLLEEYKKEIYHAISQNVQPDNQIENEWVTILDENYVEQVTRNVGPLIQARFNQPSPWNLLCPNDPDGP</sequence>
<gene>
    <name evidence="2" type="ORF">METZ01_LOCUS210150</name>
</gene>
<dbReference type="Gene3D" id="3.90.70.50">
    <property type="entry name" value="Peptidase C10, streptopain"/>
    <property type="match status" value="1"/>
</dbReference>
<dbReference type="InterPro" id="IPR044934">
    <property type="entry name" value="Streptopain_sf"/>
</dbReference>
<dbReference type="InterPro" id="IPR025896">
    <property type="entry name" value="Spi_Prtas-inh"/>
</dbReference>
<name>A0A382F2S6_9ZZZZ</name>
<reference evidence="2" key="1">
    <citation type="submission" date="2018-05" db="EMBL/GenBank/DDBJ databases">
        <authorList>
            <person name="Lanie J.A."/>
            <person name="Ng W.-L."/>
            <person name="Kazmierczak K.M."/>
            <person name="Andrzejewski T.M."/>
            <person name="Davidsen T.M."/>
            <person name="Wayne K.J."/>
            <person name="Tettelin H."/>
            <person name="Glass J.I."/>
            <person name="Rusch D."/>
            <person name="Podicherti R."/>
            <person name="Tsui H.-C.T."/>
            <person name="Winkler M.E."/>
        </authorList>
    </citation>
    <scope>NUCLEOTIDE SEQUENCE</scope>
</reference>
<protein>
    <recommendedName>
        <fullName evidence="1">Spi protease inhibitor domain-containing protein</fullName>
    </recommendedName>
</protein>
<accession>A0A382F2S6</accession>
<dbReference type="EMBL" id="UINC01047702">
    <property type="protein sequence ID" value="SVB57296.1"/>
    <property type="molecule type" value="Genomic_DNA"/>
</dbReference>
<organism evidence="2">
    <name type="scientific">marine metagenome</name>
    <dbReference type="NCBI Taxonomy" id="408172"/>
    <lineage>
        <taxon>unclassified sequences</taxon>
        <taxon>metagenomes</taxon>
        <taxon>ecological metagenomes</taxon>
    </lineage>
</organism>
<proteinExistence type="predicted"/>
<feature type="non-terminal residue" evidence="2">
    <location>
        <position position="173"/>
    </location>
</feature>
<evidence type="ECO:0000313" key="2">
    <source>
        <dbReference type="EMBL" id="SVB57296.1"/>
    </source>
</evidence>
<evidence type="ECO:0000259" key="1">
    <source>
        <dbReference type="Pfam" id="PF13734"/>
    </source>
</evidence>
<dbReference type="SUPFAM" id="SSF54001">
    <property type="entry name" value="Cysteine proteinases"/>
    <property type="match status" value="1"/>
</dbReference>
<dbReference type="AlphaFoldDB" id="A0A382F2S6"/>
<feature type="domain" description="Spi protease inhibitor" evidence="1">
    <location>
        <begin position="21"/>
        <end position="114"/>
    </location>
</feature>
<dbReference type="Pfam" id="PF13734">
    <property type="entry name" value="Inhibitor_I69"/>
    <property type="match status" value="1"/>
</dbReference>
<dbReference type="InterPro" id="IPR038765">
    <property type="entry name" value="Papain-like_cys_pep_sf"/>
</dbReference>